<dbReference type="Proteomes" id="UP000505210">
    <property type="component" value="Chromosome"/>
</dbReference>
<protein>
    <submittedName>
        <fullName evidence="2">Uncharacterized protein</fullName>
    </submittedName>
</protein>
<feature type="compositionally biased region" description="Polar residues" evidence="1">
    <location>
        <begin position="210"/>
        <end position="222"/>
    </location>
</feature>
<keyword evidence="3" id="KW-1185">Reference proteome</keyword>
<dbReference type="AlphaFoldDB" id="A0A6M8BEL6"/>
<dbReference type="RefSeq" id="WP_172358649.1">
    <property type="nucleotide sequence ID" value="NZ_CP053661.1"/>
</dbReference>
<gene>
    <name evidence="2" type="ORF">HPC62_22765</name>
</gene>
<dbReference type="KEGG" id="theu:HPC62_22765"/>
<dbReference type="EMBL" id="CP053661">
    <property type="protein sequence ID" value="QKD84632.1"/>
    <property type="molecule type" value="Genomic_DNA"/>
</dbReference>
<accession>A0A6M8BEL6</accession>
<reference evidence="2 3" key="1">
    <citation type="submission" date="2020-05" db="EMBL/GenBank/DDBJ databases">
        <title>Complete genome sequence of of a novel Thermoleptolyngbya strain isolated from hot springs of Ganzi, Sichuan China.</title>
        <authorList>
            <person name="Tang J."/>
            <person name="Daroch M."/>
            <person name="Li L."/>
            <person name="Waleron K."/>
            <person name="Waleron M."/>
            <person name="Waleron M."/>
        </authorList>
    </citation>
    <scope>NUCLEOTIDE SEQUENCE [LARGE SCALE GENOMIC DNA]</scope>
    <source>
        <strain evidence="2 3">PKUAC-SCTA183</strain>
    </source>
</reference>
<feature type="region of interest" description="Disordered" evidence="1">
    <location>
        <begin position="181"/>
        <end position="234"/>
    </location>
</feature>
<feature type="region of interest" description="Disordered" evidence="1">
    <location>
        <begin position="1"/>
        <end position="20"/>
    </location>
</feature>
<evidence type="ECO:0000313" key="3">
    <source>
        <dbReference type="Proteomes" id="UP000505210"/>
    </source>
</evidence>
<organism evidence="2 3">
    <name type="scientific">Thermoleptolyngbya sichuanensis A183</name>
    <dbReference type="NCBI Taxonomy" id="2737172"/>
    <lineage>
        <taxon>Bacteria</taxon>
        <taxon>Bacillati</taxon>
        <taxon>Cyanobacteriota</taxon>
        <taxon>Cyanophyceae</taxon>
        <taxon>Oculatellales</taxon>
        <taxon>Oculatellaceae</taxon>
        <taxon>Thermoleptolyngbya</taxon>
        <taxon>Thermoleptolyngbya sichuanensis</taxon>
    </lineage>
</organism>
<name>A0A6M8BEL6_9CYAN</name>
<evidence type="ECO:0000256" key="1">
    <source>
        <dbReference type="SAM" id="MobiDB-lite"/>
    </source>
</evidence>
<feature type="compositionally biased region" description="Polar residues" evidence="1">
    <location>
        <begin position="182"/>
        <end position="193"/>
    </location>
</feature>
<proteinExistence type="predicted"/>
<evidence type="ECO:0000313" key="2">
    <source>
        <dbReference type="EMBL" id="QKD84632.1"/>
    </source>
</evidence>
<sequence>MAVGSLSCSSAPTNLRGLTNSGTPLNLSIREIQDEGGGTYTVSGTTSLPSKTKITVSAVRYLVEGANPETNSETDIPYAILDRQIAEVGQGNWQAELNLWQIAPDGKFQEAWQLSQQDANVIFNPDTNVTFLATFDPVNQPENFKAEVEKLDTSLQAALARFTPDGELYLQASRMMAIALPTGQTTPPQTSRLTDGVRRSKRTAASRTSQANATQESTSWRKTTAPLKPDEMLR</sequence>